<sequence>MECSWKAVLLLVLASVAVQFTAIRTFIANKPFHICRVAKRTGCGSAPAPAPRPKPNHILILATTRSGSSFAGQLLNQHSRVFYLFEPLYHVQTTLITNNNSLNRVRHPPDRRALLGSYRDLLRSLFDCDLHFLENYIRPAPERHETHRLFRRGASKALCSPPVCPAPAPRRPEPLEEGECARRCGALNLTLASRVCRQMSHIAIKTVRIPGISDLRTLVQDPRLNVKVLQLVRDPRGILASRIDTFPDSFRPWKVWRSSGRRPYNLDVSHLTTTCEDFLSSAGTGLSRPGWLKGKYMLVRYEDLAREPGRKTREIYSFMGMEVDGNVRRWILNNTRGPGGSGHHKYATVRDSAATAESWRFRLSYDMVALVQSLCNATMARLGYRMNLPKERRPMSIQFTFHHPGSHTPQPNHTLYPETLFPNLSNLHWKESLRHWNLWYGLYTPGRKLKL</sequence>
<dbReference type="InterPro" id="IPR027417">
    <property type="entry name" value="P-loop_NTPase"/>
</dbReference>
<keyword evidence="2" id="KW-0732">Signal</keyword>
<dbReference type="InterPro" id="IPR051135">
    <property type="entry name" value="Gal/GlcNAc/GalNAc_ST"/>
</dbReference>
<dbReference type="Pfam" id="PF00685">
    <property type="entry name" value="Sulfotransfer_1"/>
    <property type="match status" value="1"/>
</dbReference>
<reference evidence="5" key="1">
    <citation type="journal article" date="2006" name="Science">
        <title>Ancient noncoding elements conserved in the human genome.</title>
        <authorList>
            <person name="Venkatesh B."/>
            <person name="Kirkness E.F."/>
            <person name="Loh Y.H."/>
            <person name="Halpern A.L."/>
            <person name="Lee A.P."/>
            <person name="Johnson J."/>
            <person name="Dandona N."/>
            <person name="Viswanathan L.D."/>
            <person name="Tay A."/>
            <person name="Venter J.C."/>
            <person name="Strausberg R.L."/>
            <person name="Brenner S."/>
        </authorList>
    </citation>
    <scope>NUCLEOTIDE SEQUENCE [LARGE SCALE GENOMIC DNA]</scope>
</reference>
<evidence type="ECO:0000313" key="5">
    <source>
        <dbReference type="Proteomes" id="UP000314986"/>
    </source>
</evidence>
<dbReference type="AlphaFoldDB" id="A0A4W3JGN0"/>
<feature type="signal peptide" evidence="2">
    <location>
        <begin position="1"/>
        <end position="22"/>
    </location>
</feature>
<dbReference type="Proteomes" id="UP000314986">
    <property type="component" value="Unassembled WGS sequence"/>
</dbReference>
<name>A0A4W3JGN0_CALMI</name>
<organism evidence="4 5">
    <name type="scientific">Callorhinchus milii</name>
    <name type="common">Ghost shark</name>
    <dbReference type="NCBI Taxonomy" id="7868"/>
    <lineage>
        <taxon>Eukaryota</taxon>
        <taxon>Metazoa</taxon>
        <taxon>Chordata</taxon>
        <taxon>Craniata</taxon>
        <taxon>Vertebrata</taxon>
        <taxon>Chondrichthyes</taxon>
        <taxon>Holocephali</taxon>
        <taxon>Chimaeriformes</taxon>
        <taxon>Callorhinchidae</taxon>
        <taxon>Callorhinchus</taxon>
    </lineage>
</organism>
<dbReference type="InterPro" id="IPR000863">
    <property type="entry name" value="Sulfotransferase_dom"/>
</dbReference>
<dbReference type="GO" id="GO:0006044">
    <property type="term" value="P:N-acetylglucosamine metabolic process"/>
    <property type="evidence" value="ECO:0007669"/>
    <property type="project" value="TreeGrafter"/>
</dbReference>
<dbReference type="GO" id="GO:0001517">
    <property type="term" value="F:N-acetylglucosamine 6-O-sulfotransferase activity"/>
    <property type="evidence" value="ECO:0007669"/>
    <property type="project" value="TreeGrafter"/>
</dbReference>
<dbReference type="SUPFAM" id="SSF52540">
    <property type="entry name" value="P-loop containing nucleoside triphosphate hydrolases"/>
    <property type="match status" value="1"/>
</dbReference>
<reference evidence="4" key="5">
    <citation type="submission" date="2025-09" db="UniProtKB">
        <authorList>
            <consortium name="Ensembl"/>
        </authorList>
    </citation>
    <scope>IDENTIFICATION</scope>
</reference>
<evidence type="ECO:0000259" key="3">
    <source>
        <dbReference type="Pfam" id="PF00685"/>
    </source>
</evidence>
<dbReference type="Ensembl" id="ENSCMIT00000043268.1">
    <property type="protein sequence ID" value="ENSCMIP00000042649.1"/>
    <property type="gene ID" value="ENSCMIG00000017735.1"/>
</dbReference>
<proteinExistence type="inferred from homology"/>
<feature type="domain" description="Sulfotransferase" evidence="3">
    <location>
        <begin position="55"/>
        <end position="382"/>
    </location>
</feature>
<feature type="chain" id="PRO_5021484524" description="Sulfotransferase" evidence="2">
    <location>
        <begin position="23"/>
        <end position="451"/>
    </location>
</feature>
<reference evidence="4" key="4">
    <citation type="submission" date="2025-08" db="UniProtKB">
        <authorList>
            <consortium name="Ensembl"/>
        </authorList>
    </citation>
    <scope>IDENTIFICATION</scope>
</reference>
<dbReference type="GO" id="GO:0042339">
    <property type="term" value="P:keratan sulfate proteoglycan metabolic process"/>
    <property type="evidence" value="ECO:0007669"/>
    <property type="project" value="TreeGrafter"/>
</dbReference>
<dbReference type="GeneTree" id="ENSGT00940000161262"/>
<dbReference type="EC" id="2.8.2.-" evidence="1"/>
<accession>A0A4W3JGN0</accession>
<comment type="similarity">
    <text evidence="1">Belongs to the sulfotransferase 1 family.</text>
</comment>
<dbReference type="InParanoid" id="A0A4W3JGN0"/>
<dbReference type="GO" id="GO:0045130">
    <property type="term" value="F:keratan sulfotransferase activity"/>
    <property type="evidence" value="ECO:0007669"/>
    <property type="project" value="TreeGrafter"/>
</dbReference>
<reference evidence="5" key="2">
    <citation type="journal article" date="2007" name="PLoS Biol.">
        <title>Survey sequencing and comparative analysis of the elephant shark (Callorhinchus milii) genome.</title>
        <authorList>
            <person name="Venkatesh B."/>
            <person name="Kirkness E.F."/>
            <person name="Loh Y.H."/>
            <person name="Halpern A.L."/>
            <person name="Lee A.P."/>
            <person name="Johnson J."/>
            <person name="Dandona N."/>
            <person name="Viswanathan L.D."/>
            <person name="Tay A."/>
            <person name="Venter J.C."/>
            <person name="Strausberg R.L."/>
            <person name="Brenner S."/>
        </authorList>
    </citation>
    <scope>NUCLEOTIDE SEQUENCE [LARGE SCALE GENOMIC DNA]</scope>
</reference>
<reference evidence="5" key="3">
    <citation type="journal article" date="2014" name="Nature">
        <title>Elephant shark genome provides unique insights into gnathostome evolution.</title>
        <authorList>
            <consortium name="International Elephant Shark Genome Sequencing Consortium"/>
            <person name="Venkatesh B."/>
            <person name="Lee A.P."/>
            <person name="Ravi V."/>
            <person name="Maurya A.K."/>
            <person name="Lian M.M."/>
            <person name="Swann J.B."/>
            <person name="Ohta Y."/>
            <person name="Flajnik M.F."/>
            <person name="Sutoh Y."/>
            <person name="Kasahara M."/>
            <person name="Hoon S."/>
            <person name="Gangu V."/>
            <person name="Roy S.W."/>
            <person name="Irimia M."/>
            <person name="Korzh V."/>
            <person name="Kondrychyn I."/>
            <person name="Lim Z.W."/>
            <person name="Tay B.H."/>
            <person name="Tohari S."/>
            <person name="Kong K.W."/>
            <person name="Ho S."/>
            <person name="Lorente-Galdos B."/>
            <person name="Quilez J."/>
            <person name="Marques-Bonet T."/>
            <person name="Raney B.J."/>
            <person name="Ingham P.W."/>
            <person name="Tay A."/>
            <person name="Hillier L.W."/>
            <person name="Minx P."/>
            <person name="Boehm T."/>
            <person name="Wilson R.K."/>
            <person name="Brenner S."/>
            <person name="Warren W.C."/>
        </authorList>
    </citation>
    <scope>NUCLEOTIDE SEQUENCE [LARGE SCALE GENOMIC DNA]</scope>
</reference>
<dbReference type="PANTHER" id="PTHR10704">
    <property type="entry name" value="CARBOHYDRATE SULFOTRANSFERASE"/>
    <property type="match status" value="1"/>
</dbReference>
<dbReference type="OMA" id="NVKHWIR"/>
<keyword evidence="5" id="KW-1185">Reference proteome</keyword>
<protein>
    <recommendedName>
        <fullName evidence="1">Sulfotransferase</fullName>
        <ecNumber evidence="1">2.8.2.-</ecNumber>
    </recommendedName>
</protein>
<evidence type="ECO:0000256" key="1">
    <source>
        <dbReference type="RuleBase" id="RU361155"/>
    </source>
</evidence>
<dbReference type="STRING" id="7868.ENSCMIP00000042649"/>
<dbReference type="GO" id="GO:0006790">
    <property type="term" value="P:sulfur compound metabolic process"/>
    <property type="evidence" value="ECO:0007669"/>
    <property type="project" value="TreeGrafter"/>
</dbReference>
<evidence type="ECO:0000313" key="4">
    <source>
        <dbReference type="Ensembl" id="ENSCMIP00000042649.1"/>
    </source>
</evidence>
<evidence type="ECO:0000256" key="2">
    <source>
        <dbReference type="SAM" id="SignalP"/>
    </source>
</evidence>
<keyword evidence="1" id="KW-0808">Transferase</keyword>
<dbReference type="PANTHER" id="PTHR10704:SF36">
    <property type="entry name" value="CARBOHYDRATE SULFOTRANSFERASE 1"/>
    <property type="match status" value="1"/>
</dbReference>
<dbReference type="Gene3D" id="3.40.50.300">
    <property type="entry name" value="P-loop containing nucleotide triphosphate hydrolases"/>
    <property type="match status" value="1"/>
</dbReference>